<dbReference type="Gene3D" id="1.10.10.10">
    <property type="entry name" value="Winged helix-like DNA-binding domain superfamily/Winged helix DNA-binding domain"/>
    <property type="match status" value="1"/>
</dbReference>
<dbReference type="GO" id="GO:0003700">
    <property type="term" value="F:DNA-binding transcription factor activity"/>
    <property type="evidence" value="ECO:0007669"/>
    <property type="project" value="InterPro"/>
</dbReference>
<proteinExistence type="predicted"/>
<keyword evidence="2" id="KW-0238">DNA-binding</keyword>
<dbReference type="InterPro" id="IPR014036">
    <property type="entry name" value="DeoR-like_C"/>
</dbReference>
<dbReference type="InterPro" id="IPR050313">
    <property type="entry name" value="Carb_Metab_HTH_regulators"/>
</dbReference>
<dbReference type="PRINTS" id="PR00037">
    <property type="entry name" value="HTHLACR"/>
</dbReference>
<dbReference type="EMBL" id="SLVV01000015">
    <property type="protein sequence ID" value="TCN19867.1"/>
    <property type="molecule type" value="Genomic_DNA"/>
</dbReference>
<dbReference type="PANTHER" id="PTHR30363:SF60">
    <property type="entry name" value="HTH-TYPE TRANSCRIPTIONAL REGULATOR IOLR"/>
    <property type="match status" value="1"/>
</dbReference>
<dbReference type="InterPro" id="IPR036388">
    <property type="entry name" value="WH-like_DNA-bd_sf"/>
</dbReference>
<dbReference type="GO" id="GO:0003677">
    <property type="term" value="F:DNA binding"/>
    <property type="evidence" value="ECO:0007669"/>
    <property type="project" value="UniProtKB-KW"/>
</dbReference>
<dbReference type="SMART" id="SM00420">
    <property type="entry name" value="HTH_DEOR"/>
    <property type="match status" value="1"/>
</dbReference>
<dbReference type="SMART" id="SM01134">
    <property type="entry name" value="DeoRC"/>
    <property type="match status" value="1"/>
</dbReference>
<keyword evidence="3" id="KW-0804">Transcription</keyword>
<name>A0A4R2B0B3_9BACI</name>
<dbReference type="InterPro" id="IPR018356">
    <property type="entry name" value="Tscrpt_reg_HTH_DeoR_CS"/>
</dbReference>
<reference evidence="5 6" key="1">
    <citation type="journal article" date="2015" name="Stand. Genomic Sci.">
        <title>Genomic Encyclopedia of Bacterial and Archaeal Type Strains, Phase III: the genomes of soil and plant-associated and newly described type strains.</title>
        <authorList>
            <person name="Whitman W.B."/>
            <person name="Woyke T."/>
            <person name="Klenk H.P."/>
            <person name="Zhou Y."/>
            <person name="Lilburn T.G."/>
            <person name="Beck B.J."/>
            <person name="De Vos P."/>
            <person name="Vandamme P."/>
            <person name="Eisen J.A."/>
            <person name="Garrity G."/>
            <person name="Hugenholtz P."/>
            <person name="Kyrpides N.C."/>
        </authorList>
    </citation>
    <scope>NUCLEOTIDE SEQUENCE [LARGE SCALE GENOMIC DNA]</scope>
    <source>
        <strain evidence="5 6">CV53</strain>
    </source>
</reference>
<evidence type="ECO:0000313" key="6">
    <source>
        <dbReference type="Proteomes" id="UP000295689"/>
    </source>
</evidence>
<keyword evidence="6" id="KW-1185">Reference proteome</keyword>
<dbReference type="Pfam" id="PF00455">
    <property type="entry name" value="DeoRC"/>
    <property type="match status" value="1"/>
</dbReference>
<protein>
    <submittedName>
        <fullName evidence="5">DeoR family transcriptional regulator</fullName>
    </submittedName>
</protein>
<comment type="caution">
    <text evidence="5">The sequence shown here is derived from an EMBL/GenBank/DDBJ whole genome shotgun (WGS) entry which is preliminary data.</text>
</comment>
<dbReference type="PROSITE" id="PS51000">
    <property type="entry name" value="HTH_DEOR_2"/>
    <property type="match status" value="1"/>
</dbReference>
<accession>A0A4R2B0B3</accession>
<dbReference type="Pfam" id="PF08220">
    <property type="entry name" value="HTH_DeoR"/>
    <property type="match status" value="1"/>
</dbReference>
<dbReference type="PANTHER" id="PTHR30363">
    <property type="entry name" value="HTH-TYPE TRANSCRIPTIONAL REGULATOR SRLR-RELATED"/>
    <property type="match status" value="1"/>
</dbReference>
<dbReference type="PROSITE" id="PS00894">
    <property type="entry name" value="HTH_DEOR_1"/>
    <property type="match status" value="1"/>
</dbReference>
<feature type="domain" description="HTH deoR-type" evidence="4">
    <location>
        <begin position="3"/>
        <end position="58"/>
    </location>
</feature>
<keyword evidence="1" id="KW-0805">Transcription regulation</keyword>
<dbReference type="AlphaFoldDB" id="A0A4R2B0B3"/>
<sequence length="256" mass="29073">MLKTKRINQIQDYVLEHETVSLDELVEVFGVSKNTIRRDVQMLVEQGDLKKVYGGVAVNHSTLISFNDRKVRSQLEKQKIAKLAADYVEDGDIIFLDSGTTTFEMLEFIKTKQITVVTNNIDFIVEAMPYENLNIFSAGGMVERKTKSFASFKGEDIFKTYNINKAFMASTGISLRNGVTNSSPLETEIKSSAVKKCSEIFLLVDSKKFDKYALTTYCELKEIDYLITDQLPNENYQQYAMEHDIKLVVPEEAPAN</sequence>
<dbReference type="InterPro" id="IPR037171">
    <property type="entry name" value="NagB/RpiA_transferase-like"/>
</dbReference>
<evidence type="ECO:0000313" key="5">
    <source>
        <dbReference type="EMBL" id="TCN19867.1"/>
    </source>
</evidence>
<evidence type="ECO:0000259" key="4">
    <source>
        <dbReference type="PROSITE" id="PS51000"/>
    </source>
</evidence>
<dbReference type="RefSeq" id="WP_132011191.1">
    <property type="nucleotide sequence ID" value="NZ_JABUHM010000016.1"/>
</dbReference>
<gene>
    <name evidence="5" type="ORF">EV146_11537</name>
</gene>
<dbReference type="Proteomes" id="UP000295689">
    <property type="component" value="Unassembled WGS sequence"/>
</dbReference>
<dbReference type="SUPFAM" id="SSF100950">
    <property type="entry name" value="NagB/RpiA/CoA transferase-like"/>
    <property type="match status" value="1"/>
</dbReference>
<dbReference type="InterPro" id="IPR001034">
    <property type="entry name" value="DeoR_HTH"/>
</dbReference>
<dbReference type="InterPro" id="IPR036390">
    <property type="entry name" value="WH_DNA-bd_sf"/>
</dbReference>
<evidence type="ECO:0000256" key="3">
    <source>
        <dbReference type="ARBA" id="ARBA00023163"/>
    </source>
</evidence>
<dbReference type="SUPFAM" id="SSF46785">
    <property type="entry name" value="Winged helix' DNA-binding domain"/>
    <property type="match status" value="1"/>
</dbReference>
<evidence type="ECO:0000256" key="2">
    <source>
        <dbReference type="ARBA" id="ARBA00023125"/>
    </source>
</evidence>
<organism evidence="5 6">
    <name type="scientific">Mesobacillus foraminis</name>
    <dbReference type="NCBI Taxonomy" id="279826"/>
    <lineage>
        <taxon>Bacteria</taxon>
        <taxon>Bacillati</taxon>
        <taxon>Bacillota</taxon>
        <taxon>Bacilli</taxon>
        <taxon>Bacillales</taxon>
        <taxon>Bacillaceae</taxon>
        <taxon>Mesobacillus</taxon>
    </lineage>
</organism>
<evidence type="ECO:0000256" key="1">
    <source>
        <dbReference type="ARBA" id="ARBA00023015"/>
    </source>
</evidence>
<dbReference type="Gene3D" id="3.40.50.1360">
    <property type="match status" value="1"/>
</dbReference>